<dbReference type="GO" id="GO:0016787">
    <property type="term" value="F:hydrolase activity"/>
    <property type="evidence" value="ECO:0007669"/>
    <property type="project" value="InterPro"/>
</dbReference>
<dbReference type="InterPro" id="IPR041492">
    <property type="entry name" value="HAD_2"/>
</dbReference>
<dbReference type="Proteomes" id="UP000199251">
    <property type="component" value="Unassembled WGS sequence"/>
</dbReference>
<dbReference type="AlphaFoldDB" id="A0A0E4H1J8"/>
<dbReference type="InterPro" id="IPR023198">
    <property type="entry name" value="PGP-like_dom2"/>
</dbReference>
<gene>
    <name evidence="1" type="ORF">BN1232_05785</name>
</gene>
<dbReference type="InterPro" id="IPR023214">
    <property type="entry name" value="HAD_sf"/>
</dbReference>
<dbReference type="Pfam" id="PF13419">
    <property type="entry name" value="HAD_2"/>
    <property type="match status" value="1"/>
</dbReference>
<dbReference type="Gene3D" id="1.10.150.240">
    <property type="entry name" value="Putative phosphatase, domain 2"/>
    <property type="match status" value="1"/>
</dbReference>
<dbReference type="EMBL" id="CTEE01000001">
    <property type="protein sequence ID" value="CQD22921.1"/>
    <property type="molecule type" value="Genomic_DNA"/>
</dbReference>
<dbReference type="NCBIfam" id="TIGR01509">
    <property type="entry name" value="HAD-SF-IA-v3"/>
    <property type="match status" value="1"/>
</dbReference>
<dbReference type="Gene3D" id="3.40.50.1000">
    <property type="entry name" value="HAD superfamily/HAD-like"/>
    <property type="match status" value="1"/>
</dbReference>
<dbReference type="PRINTS" id="PR00413">
    <property type="entry name" value="HADHALOGNASE"/>
</dbReference>
<evidence type="ECO:0000313" key="1">
    <source>
        <dbReference type="EMBL" id="CQD22921.1"/>
    </source>
</evidence>
<dbReference type="SUPFAM" id="SSF56784">
    <property type="entry name" value="HAD-like"/>
    <property type="match status" value="1"/>
</dbReference>
<dbReference type="PANTHER" id="PTHR42896">
    <property type="entry name" value="XYLULOSE-1,5-BISPHOSPHATE (XUBP) PHOSPHATASE"/>
    <property type="match status" value="1"/>
</dbReference>
<protein>
    <submittedName>
        <fullName evidence="1">Putative phosphatase/phosphohexomutase</fullName>
    </submittedName>
</protein>
<dbReference type="RefSeq" id="WP_175364567.1">
    <property type="nucleotide sequence ID" value="NZ_CTEE01000001.1"/>
</dbReference>
<accession>A0A0E4H1J8</accession>
<reference evidence="1 2" key="1">
    <citation type="submission" date="2015-03" db="EMBL/GenBank/DDBJ databases">
        <authorList>
            <person name="Urmite Genomes"/>
        </authorList>
    </citation>
    <scope>NUCLEOTIDE SEQUENCE [LARGE SCALE GENOMIC DNA]</scope>
    <source>
        <strain evidence="1 2">CSUR P1491</strain>
    </source>
</reference>
<proteinExistence type="predicted"/>
<dbReference type="InterPro" id="IPR006439">
    <property type="entry name" value="HAD-SF_hydro_IA"/>
</dbReference>
<sequence length="191" mass="20882">MKITGGQRRIAADLRARGFGDECDDLAAQIHQTKTALFRERILAGDVMPRPGLHRLVKSLVAEDIRVAVATTGRRAWVEPLLRQLRIDDFMENVVTGDDVSQLKPDPEVYVRALDQLGLYPEQALAVEDSQLGLQAAAAAGLATIVVSTDYTAGQDFTGAAMVRAGFDGSDALVASRCREVHQHWWTNKQA</sequence>
<name>A0A0E4H1J8_MYCLN</name>
<evidence type="ECO:0000313" key="2">
    <source>
        <dbReference type="Proteomes" id="UP000199251"/>
    </source>
</evidence>
<dbReference type="STRING" id="141349.BN1232_05785"/>
<dbReference type="InterPro" id="IPR036412">
    <property type="entry name" value="HAD-like_sf"/>
</dbReference>
<organism evidence="1 2">
    <name type="scientific">Mycobacterium lentiflavum</name>
    <dbReference type="NCBI Taxonomy" id="141349"/>
    <lineage>
        <taxon>Bacteria</taxon>
        <taxon>Bacillati</taxon>
        <taxon>Actinomycetota</taxon>
        <taxon>Actinomycetes</taxon>
        <taxon>Mycobacteriales</taxon>
        <taxon>Mycobacteriaceae</taxon>
        <taxon>Mycobacterium</taxon>
        <taxon>Mycobacterium simiae complex</taxon>
    </lineage>
</organism>
<dbReference type="PANTHER" id="PTHR42896:SF2">
    <property type="entry name" value="CBBY-LIKE PROTEIN"/>
    <property type="match status" value="1"/>
</dbReference>
<dbReference type="InterPro" id="IPR044999">
    <property type="entry name" value="CbbY-like"/>
</dbReference>